<sequence>MQRPIMLILAFASSLFITNANATNALNDTSKIKANQTRSISSLNKIAPNKPAVIKPTSNATSSVWIYELQSSIYQDIDNDGYYQNLALTLDLDTQQNQSHEVAATFYLQGSNGQIHHLFSSDFFTINSNSTQDSQQFEFQLLSDFTSDYYQIIIEIQDSDQQRLLHADNHDFSALQDIALEGQRFDQDNQLSIYSLRLELDQDADNDGYFEGFTLHLDADSHFQKQTVVADLIIDKQVVYTSRPFTLYGNSSSDQQHFDVLLANGFRPSHYDLSIEIRDASDGYQLHYLQASAWTSLGHVALESRDYIQQNNYLEIEVIQSAGALQWLLIGLLPLIWLKRKKS</sequence>
<dbReference type="AlphaFoldDB" id="A4CE99"/>
<gene>
    <name evidence="2" type="ORF">PTD2_10033</name>
</gene>
<evidence type="ECO:0008006" key="4">
    <source>
        <dbReference type="Google" id="ProtNLM"/>
    </source>
</evidence>
<reference evidence="2 3" key="1">
    <citation type="submission" date="2006-02" db="EMBL/GenBank/DDBJ databases">
        <authorList>
            <person name="Moran M.A."/>
            <person name="Kjelleberg S."/>
            <person name="Egan S."/>
            <person name="Saunders N."/>
            <person name="Thomas T."/>
            <person name="Ferriera S."/>
            <person name="Johnson J."/>
            <person name="Kravitz S."/>
            <person name="Halpern A."/>
            <person name="Remington K."/>
            <person name="Beeson K."/>
            <person name="Tran B."/>
            <person name="Rogers Y.-H."/>
            <person name="Friedman R."/>
            <person name="Venter J.C."/>
        </authorList>
    </citation>
    <scope>NUCLEOTIDE SEQUENCE [LARGE SCALE GENOMIC DNA]</scope>
    <source>
        <strain evidence="2 3">D2</strain>
    </source>
</reference>
<dbReference type="OrthoDB" id="6287335at2"/>
<name>A4CE99_9GAMM</name>
<dbReference type="EMBL" id="AAOH01000008">
    <property type="protein sequence ID" value="EAR26911.1"/>
    <property type="molecule type" value="Genomic_DNA"/>
</dbReference>
<dbReference type="RefSeq" id="WP_009839154.1">
    <property type="nucleotide sequence ID" value="NZ_AAOH01000008.1"/>
</dbReference>
<feature type="chain" id="PRO_5002667257" description="Orphan protein" evidence="1">
    <location>
        <begin position="23"/>
        <end position="343"/>
    </location>
</feature>
<dbReference type="Proteomes" id="UP000006201">
    <property type="component" value="Unassembled WGS sequence"/>
</dbReference>
<dbReference type="STRING" id="87626.PTD2_10033"/>
<evidence type="ECO:0000313" key="2">
    <source>
        <dbReference type="EMBL" id="EAR26911.1"/>
    </source>
</evidence>
<organism evidence="2 3">
    <name type="scientific">Pseudoalteromonas tunicata D2</name>
    <dbReference type="NCBI Taxonomy" id="87626"/>
    <lineage>
        <taxon>Bacteria</taxon>
        <taxon>Pseudomonadati</taxon>
        <taxon>Pseudomonadota</taxon>
        <taxon>Gammaproteobacteria</taxon>
        <taxon>Alteromonadales</taxon>
        <taxon>Pseudoalteromonadaceae</taxon>
        <taxon>Pseudoalteromonas</taxon>
    </lineage>
</organism>
<dbReference type="HOGENOM" id="CLU_808599_0_0_6"/>
<protein>
    <recommendedName>
        <fullName evidence="4">Orphan protein</fullName>
    </recommendedName>
</protein>
<evidence type="ECO:0000313" key="3">
    <source>
        <dbReference type="Proteomes" id="UP000006201"/>
    </source>
</evidence>
<comment type="caution">
    <text evidence="2">The sequence shown here is derived from an EMBL/GenBank/DDBJ whole genome shotgun (WGS) entry which is preliminary data.</text>
</comment>
<dbReference type="eggNOG" id="ENOG5032CDD">
    <property type="taxonomic scope" value="Bacteria"/>
</dbReference>
<accession>A4CE99</accession>
<feature type="signal peptide" evidence="1">
    <location>
        <begin position="1"/>
        <end position="22"/>
    </location>
</feature>
<proteinExistence type="predicted"/>
<keyword evidence="3" id="KW-1185">Reference proteome</keyword>
<evidence type="ECO:0000256" key="1">
    <source>
        <dbReference type="SAM" id="SignalP"/>
    </source>
</evidence>
<keyword evidence="1" id="KW-0732">Signal</keyword>
<dbReference type="NCBIfam" id="NF038116">
    <property type="entry name" value="Sden1266_dom"/>
    <property type="match status" value="2"/>
</dbReference>